<organism evidence="8 9">
    <name type="scientific">candidate division WWE3 bacterium GW2011_GWC2_41_23</name>
    <dbReference type="NCBI Taxonomy" id="1619123"/>
    <lineage>
        <taxon>Bacteria</taxon>
        <taxon>Katanobacteria</taxon>
    </lineage>
</organism>
<gene>
    <name evidence="8" type="ORF">UU55_C0012G0040</name>
</gene>
<evidence type="ECO:0000256" key="7">
    <source>
        <dbReference type="SAM" id="Phobius"/>
    </source>
</evidence>
<comment type="similarity">
    <text evidence="2">Belongs to the UPF0410 family.</text>
</comment>
<keyword evidence="5 7" id="KW-1133">Transmembrane helix</keyword>
<reference evidence="8 9" key="1">
    <citation type="journal article" date="2015" name="Nature">
        <title>rRNA introns, odd ribosomes, and small enigmatic genomes across a large radiation of phyla.</title>
        <authorList>
            <person name="Brown C.T."/>
            <person name="Hug L.A."/>
            <person name="Thomas B.C."/>
            <person name="Sharon I."/>
            <person name="Castelle C.J."/>
            <person name="Singh A."/>
            <person name="Wilkins M.J."/>
            <person name="Williams K.H."/>
            <person name="Banfield J.F."/>
        </authorList>
    </citation>
    <scope>NUCLEOTIDE SEQUENCE [LARGE SCALE GENOMIC DNA]</scope>
</reference>
<evidence type="ECO:0000256" key="4">
    <source>
        <dbReference type="ARBA" id="ARBA00022692"/>
    </source>
</evidence>
<dbReference type="AlphaFoldDB" id="A0A0G0VSS9"/>
<evidence type="ECO:0000313" key="8">
    <source>
        <dbReference type="EMBL" id="KKS02717.1"/>
    </source>
</evidence>
<dbReference type="InterPro" id="IPR007341">
    <property type="entry name" value="Transgly_assoc"/>
</dbReference>
<keyword evidence="3" id="KW-1003">Cell membrane</keyword>
<protein>
    <submittedName>
        <fullName evidence="8">Transglycosylase-associated protein</fullName>
    </submittedName>
</protein>
<feature type="transmembrane region" description="Helical" evidence="7">
    <location>
        <begin position="28"/>
        <end position="47"/>
    </location>
</feature>
<feature type="transmembrane region" description="Helical" evidence="7">
    <location>
        <begin position="59"/>
        <end position="80"/>
    </location>
</feature>
<dbReference type="Proteomes" id="UP000033947">
    <property type="component" value="Unassembled WGS sequence"/>
</dbReference>
<proteinExistence type="inferred from homology"/>
<dbReference type="PANTHER" id="PTHR33884">
    <property type="entry name" value="UPF0410 PROTEIN YMGE"/>
    <property type="match status" value="1"/>
</dbReference>
<comment type="caution">
    <text evidence="8">The sequence shown here is derived from an EMBL/GenBank/DDBJ whole genome shotgun (WGS) entry which is preliminary data.</text>
</comment>
<evidence type="ECO:0000256" key="1">
    <source>
        <dbReference type="ARBA" id="ARBA00004651"/>
    </source>
</evidence>
<evidence type="ECO:0000313" key="9">
    <source>
        <dbReference type="Proteomes" id="UP000033947"/>
    </source>
</evidence>
<keyword evidence="6 7" id="KW-0472">Membrane</keyword>
<dbReference type="Pfam" id="PF04226">
    <property type="entry name" value="Transgly_assoc"/>
    <property type="match status" value="1"/>
</dbReference>
<dbReference type="GO" id="GO:0005886">
    <property type="term" value="C:plasma membrane"/>
    <property type="evidence" value="ECO:0007669"/>
    <property type="project" value="UniProtKB-SubCell"/>
</dbReference>
<evidence type="ECO:0000256" key="2">
    <source>
        <dbReference type="ARBA" id="ARBA00011006"/>
    </source>
</evidence>
<comment type="subcellular location">
    <subcellularLocation>
        <location evidence="1">Cell membrane</location>
        <topology evidence="1">Multi-pass membrane protein</topology>
    </subcellularLocation>
</comment>
<keyword evidence="4 7" id="KW-0812">Transmembrane</keyword>
<evidence type="ECO:0000256" key="5">
    <source>
        <dbReference type="ARBA" id="ARBA00022989"/>
    </source>
</evidence>
<name>A0A0G0VSS9_UNCKA</name>
<sequence>MTIIYWIIFGLIAGSIANFIAPNSQGGIVGSIILGIIGAVVGGYLGQRFFDVGVTGFNVMSFVVAVAGSLLVIFVGRLILRG</sequence>
<evidence type="ECO:0000256" key="3">
    <source>
        <dbReference type="ARBA" id="ARBA00022475"/>
    </source>
</evidence>
<dbReference type="PANTHER" id="PTHR33884:SF3">
    <property type="entry name" value="UPF0410 PROTEIN YMGE"/>
    <property type="match status" value="1"/>
</dbReference>
<accession>A0A0G0VSS9</accession>
<evidence type="ECO:0000256" key="6">
    <source>
        <dbReference type="ARBA" id="ARBA00023136"/>
    </source>
</evidence>
<feature type="transmembrane region" description="Helical" evidence="7">
    <location>
        <begin position="6"/>
        <end position="21"/>
    </location>
</feature>
<dbReference type="EMBL" id="LCBB01000012">
    <property type="protein sequence ID" value="KKS02717.1"/>
    <property type="molecule type" value="Genomic_DNA"/>
</dbReference>